<comment type="caution">
    <text evidence="6">The sequence shown here is derived from an EMBL/GenBank/DDBJ whole genome shotgun (WGS) entry which is preliminary data.</text>
</comment>
<evidence type="ECO:0000313" key="6">
    <source>
        <dbReference type="EMBL" id="KAJ8298143.1"/>
    </source>
</evidence>
<feature type="domain" description="RING-type" evidence="5">
    <location>
        <begin position="197"/>
        <end position="232"/>
    </location>
</feature>
<sequence>MTRNEKKSVLYVLFLPLHNIGTRDKVYCFFCGGGLSNWDPENDPWEEHARWFPKCVFLRQCKGDEFVVKMQMEKERSELMIKQGENGENKPNQNVLNQQQPVSFSHPAVVNVLEMGYKPSIIRQALEAFVKSEDKTNLTAELLLMKIWNKENEKTVQTDAAQGNKAIPKPSYAVTDNGDQRRAILEENRQLKELQTCKICLDEEVSIVFLPCGHMSACSSCAPALRKCPICRTFIKGTVKAIIS</sequence>
<accession>A0ABQ9DY27</accession>
<dbReference type="PROSITE" id="PS50089">
    <property type="entry name" value="ZF_RING_2"/>
    <property type="match status" value="1"/>
</dbReference>
<dbReference type="Gene3D" id="1.10.1170.10">
    <property type="entry name" value="Inhibitor Of Apoptosis Protein (2mihbC-IAP-1), Chain A"/>
    <property type="match status" value="1"/>
</dbReference>
<evidence type="ECO:0000313" key="7">
    <source>
        <dbReference type="Proteomes" id="UP001217089"/>
    </source>
</evidence>
<dbReference type="PANTHER" id="PTHR10044:SF139">
    <property type="entry name" value="DEATH-ASSOCIATED INHIBITOR OF APOPTOSIS 2"/>
    <property type="match status" value="1"/>
</dbReference>
<dbReference type="Gene3D" id="3.30.40.10">
    <property type="entry name" value="Zinc/RING finger domain, C3HC4 (zinc finger)"/>
    <property type="match status" value="1"/>
</dbReference>
<dbReference type="InterPro" id="IPR050784">
    <property type="entry name" value="IAP"/>
</dbReference>
<evidence type="ECO:0000256" key="2">
    <source>
        <dbReference type="ARBA" id="ARBA00022771"/>
    </source>
</evidence>
<evidence type="ECO:0000256" key="3">
    <source>
        <dbReference type="ARBA" id="ARBA00022833"/>
    </source>
</evidence>
<protein>
    <recommendedName>
        <fullName evidence="5">RING-type domain-containing protein</fullName>
    </recommendedName>
</protein>
<reference evidence="6 7" key="1">
    <citation type="submission" date="2022-12" db="EMBL/GenBank/DDBJ databases">
        <title>Chromosome-level genome of Tegillarca granosa.</title>
        <authorList>
            <person name="Kim J."/>
        </authorList>
    </citation>
    <scope>NUCLEOTIDE SEQUENCE [LARGE SCALE GENOMIC DNA]</scope>
    <source>
        <strain evidence="6">Teg-2019</strain>
        <tissue evidence="6">Adductor muscle</tissue>
    </source>
</reference>
<dbReference type="Pfam" id="PF13920">
    <property type="entry name" value="zf-C3HC4_3"/>
    <property type="match status" value="1"/>
</dbReference>
<evidence type="ECO:0000256" key="4">
    <source>
        <dbReference type="PROSITE-ProRule" id="PRU00175"/>
    </source>
</evidence>
<dbReference type="SUPFAM" id="SSF57924">
    <property type="entry name" value="Inhibitor of apoptosis (IAP) repeat"/>
    <property type="match status" value="1"/>
</dbReference>
<gene>
    <name evidence="6" type="ORF">KUTeg_024674</name>
</gene>
<name>A0ABQ9DY27_TEGGR</name>
<dbReference type="InterPro" id="IPR001370">
    <property type="entry name" value="BIR_rpt"/>
</dbReference>
<organism evidence="6 7">
    <name type="scientific">Tegillarca granosa</name>
    <name type="common">Malaysian cockle</name>
    <name type="synonym">Anadara granosa</name>
    <dbReference type="NCBI Taxonomy" id="220873"/>
    <lineage>
        <taxon>Eukaryota</taxon>
        <taxon>Metazoa</taxon>
        <taxon>Spiralia</taxon>
        <taxon>Lophotrochozoa</taxon>
        <taxon>Mollusca</taxon>
        <taxon>Bivalvia</taxon>
        <taxon>Autobranchia</taxon>
        <taxon>Pteriomorphia</taxon>
        <taxon>Arcoida</taxon>
        <taxon>Arcoidea</taxon>
        <taxon>Arcidae</taxon>
        <taxon>Tegillarca</taxon>
    </lineage>
</organism>
<keyword evidence="2 4" id="KW-0863">Zinc-finger</keyword>
<dbReference type="CDD" id="cd00022">
    <property type="entry name" value="BIR"/>
    <property type="match status" value="1"/>
</dbReference>
<dbReference type="InterPro" id="IPR001841">
    <property type="entry name" value="Znf_RING"/>
</dbReference>
<dbReference type="EMBL" id="JARBDR010000923">
    <property type="protein sequence ID" value="KAJ8298143.1"/>
    <property type="molecule type" value="Genomic_DNA"/>
</dbReference>
<dbReference type="SMART" id="SM00184">
    <property type="entry name" value="RING"/>
    <property type="match status" value="1"/>
</dbReference>
<proteinExistence type="inferred from homology"/>
<keyword evidence="2 4" id="KW-0479">Metal-binding</keyword>
<dbReference type="CDD" id="cd16713">
    <property type="entry name" value="RING-HC_BIRC2_3_7"/>
    <property type="match status" value="1"/>
</dbReference>
<evidence type="ECO:0000256" key="1">
    <source>
        <dbReference type="ARBA" id="ARBA00006672"/>
    </source>
</evidence>
<dbReference type="PANTHER" id="PTHR10044">
    <property type="entry name" value="INHIBITOR OF APOPTOSIS"/>
    <property type="match status" value="1"/>
</dbReference>
<dbReference type="Proteomes" id="UP001217089">
    <property type="component" value="Unassembled WGS sequence"/>
</dbReference>
<dbReference type="SMART" id="SM00238">
    <property type="entry name" value="BIR"/>
    <property type="match status" value="1"/>
</dbReference>
<dbReference type="InterPro" id="IPR013083">
    <property type="entry name" value="Znf_RING/FYVE/PHD"/>
</dbReference>
<dbReference type="PROSITE" id="PS50143">
    <property type="entry name" value="BIR_REPEAT_2"/>
    <property type="match status" value="1"/>
</dbReference>
<comment type="similarity">
    <text evidence="1">Belongs to the IAP family.</text>
</comment>
<keyword evidence="3" id="KW-0862">Zinc</keyword>
<keyword evidence="7" id="KW-1185">Reference proteome</keyword>
<evidence type="ECO:0000259" key="5">
    <source>
        <dbReference type="PROSITE" id="PS50089"/>
    </source>
</evidence>
<dbReference type="Pfam" id="PF00653">
    <property type="entry name" value="BIR"/>
    <property type="match status" value="1"/>
</dbReference>